<name>A0A382BG14_9ZZZZ</name>
<feature type="non-terminal residue" evidence="1">
    <location>
        <position position="152"/>
    </location>
</feature>
<sequence length="152" mass="15346">MANLIIKPTSGGSLILQDEGGTAANTIDASGNTTLAGTTNNLGTVTAGSIAGGTITSATTFPNGHVLQVVYGTDTTGGAIATTTYTDTGLTASITPSDATNKILVTWTMHADMQADNRGYGTRLLRDDGGGYDAIYTSAALYDVYNNADVGG</sequence>
<organism evidence="1">
    <name type="scientific">marine metagenome</name>
    <dbReference type="NCBI Taxonomy" id="408172"/>
    <lineage>
        <taxon>unclassified sequences</taxon>
        <taxon>metagenomes</taxon>
        <taxon>ecological metagenomes</taxon>
    </lineage>
</organism>
<accession>A0A382BG14</accession>
<dbReference type="EMBL" id="UINC01029453">
    <property type="protein sequence ID" value="SVB12193.1"/>
    <property type="molecule type" value="Genomic_DNA"/>
</dbReference>
<dbReference type="AlphaFoldDB" id="A0A382BG14"/>
<protein>
    <submittedName>
        <fullName evidence="1">Uncharacterized protein</fullName>
    </submittedName>
</protein>
<evidence type="ECO:0000313" key="1">
    <source>
        <dbReference type="EMBL" id="SVB12193.1"/>
    </source>
</evidence>
<gene>
    <name evidence="1" type="ORF">METZ01_LOCUS165047</name>
</gene>
<proteinExistence type="predicted"/>
<reference evidence="1" key="1">
    <citation type="submission" date="2018-05" db="EMBL/GenBank/DDBJ databases">
        <authorList>
            <person name="Lanie J.A."/>
            <person name="Ng W.-L."/>
            <person name="Kazmierczak K.M."/>
            <person name="Andrzejewski T.M."/>
            <person name="Davidsen T.M."/>
            <person name="Wayne K.J."/>
            <person name="Tettelin H."/>
            <person name="Glass J.I."/>
            <person name="Rusch D."/>
            <person name="Podicherti R."/>
            <person name="Tsui H.-C.T."/>
            <person name="Winkler M.E."/>
        </authorList>
    </citation>
    <scope>NUCLEOTIDE SEQUENCE</scope>
</reference>